<evidence type="ECO:0000256" key="1">
    <source>
        <dbReference type="ARBA" id="ARBA00007783"/>
    </source>
</evidence>
<feature type="transmembrane region" description="Helical" evidence="3">
    <location>
        <begin position="194"/>
        <end position="215"/>
    </location>
</feature>
<accession>A0A2U2CJ14</accession>
<protein>
    <submittedName>
        <fullName evidence="4">ABC transporter permease</fullName>
    </submittedName>
</protein>
<keyword evidence="3" id="KW-0812">Transmembrane</keyword>
<keyword evidence="3" id="KW-0472">Membrane</keyword>
<name>A0A2U2CJ14_9RHOB</name>
<feature type="transmembrane region" description="Helical" evidence="3">
    <location>
        <begin position="40"/>
        <end position="60"/>
    </location>
</feature>
<dbReference type="OrthoDB" id="7835223at2"/>
<reference evidence="4 5" key="1">
    <citation type="submission" date="2018-05" db="EMBL/GenBank/DDBJ databases">
        <title>Pararhodobacter marina sp. nov., isolated from deep-sea water of the Indian Ocean.</title>
        <authorList>
            <person name="Lai Q.Sr."/>
            <person name="Liu X."/>
            <person name="Shao Z."/>
        </authorList>
    </citation>
    <scope>NUCLEOTIDE SEQUENCE [LARGE SCALE GENOMIC DNA]</scope>
    <source>
        <strain evidence="4 5">CIC4N-9</strain>
    </source>
</reference>
<proteinExistence type="inferred from homology"/>
<keyword evidence="2" id="KW-0813">Transport</keyword>
<dbReference type="PANTHER" id="PTHR30413">
    <property type="entry name" value="INNER MEMBRANE TRANSPORT PERMEASE"/>
    <property type="match status" value="1"/>
</dbReference>
<dbReference type="GO" id="GO:0015920">
    <property type="term" value="P:lipopolysaccharide transport"/>
    <property type="evidence" value="ECO:0007669"/>
    <property type="project" value="TreeGrafter"/>
</dbReference>
<evidence type="ECO:0000313" key="4">
    <source>
        <dbReference type="EMBL" id="PWE31819.1"/>
    </source>
</evidence>
<sequence length="273" mass="30287">MLSNRSQDGWFVSAFTILELIYHAGVRSVRNQHGNAMMGLLMNIAQTLLLVGVFYGMYYFVGWKPGGIRGDFLLYLMTGVFLFMCHVKAMSAVVGAEGPTSAMMKHAPMNTIVAIGAAALGELYVQILSVSVVLFIYHAAWEPLVIHDPLGCILMLLLAWFSGVAVGTIFLAMKPWSPKAVGLMSQIYSRTNMFASGKMFVANSLPGIMLPYFLWNPLFHIIDQARGFAFLNYNPHYTSTLYPVVVTFALLLLGLMGEFYTRRRASLSWGAKQ</sequence>
<evidence type="ECO:0000313" key="5">
    <source>
        <dbReference type="Proteomes" id="UP000244940"/>
    </source>
</evidence>
<dbReference type="GO" id="GO:0140359">
    <property type="term" value="F:ABC-type transporter activity"/>
    <property type="evidence" value="ECO:0007669"/>
    <property type="project" value="InterPro"/>
</dbReference>
<feature type="transmembrane region" description="Helical" evidence="3">
    <location>
        <begin position="72"/>
        <end position="91"/>
    </location>
</feature>
<feature type="transmembrane region" description="Helical" evidence="3">
    <location>
        <begin position="240"/>
        <end position="260"/>
    </location>
</feature>
<evidence type="ECO:0000256" key="2">
    <source>
        <dbReference type="ARBA" id="ARBA00022448"/>
    </source>
</evidence>
<dbReference type="AlphaFoldDB" id="A0A2U2CJ14"/>
<dbReference type="GO" id="GO:0043190">
    <property type="term" value="C:ATP-binding cassette (ABC) transporter complex"/>
    <property type="evidence" value="ECO:0007669"/>
    <property type="project" value="InterPro"/>
</dbReference>
<comment type="caution">
    <text evidence="4">The sequence shown here is derived from an EMBL/GenBank/DDBJ whole genome shotgun (WGS) entry which is preliminary data.</text>
</comment>
<gene>
    <name evidence="4" type="ORF">C4N9_02115</name>
</gene>
<dbReference type="PRINTS" id="PR00164">
    <property type="entry name" value="ABC2TRNSPORT"/>
</dbReference>
<dbReference type="InterPro" id="IPR000412">
    <property type="entry name" value="ABC_2_transport"/>
</dbReference>
<dbReference type="RefSeq" id="WP_109531620.1">
    <property type="nucleotide sequence ID" value="NZ_CAXPUO010000008.1"/>
</dbReference>
<comment type="similarity">
    <text evidence="1">Belongs to the ABC-2 integral membrane protein family.</text>
</comment>
<feature type="transmembrane region" description="Helical" evidence="3">
    <location>
        <begin position="112"/>
        <end position="141"/>
    </location>
</feature>
<keyword evidence="3" id="KW-1133">Transmembrane helix</keyword>
<feature type="transmembrane region" description="Helical" evidence="3">
    <location>
        <begin position="153"/>
        <end position="173"/>
    </location>
</feature>
<keyword evidence="5" id="KW-1185">Reference proteome</keyword>
<dbReference type="PANTHER" id="PTHR30413:SF10">
    <property type="entry name" value="CAPSULE POLYSACCHARIDE EXPORT INNER-MEMBRANE PROTEIN CTRC"/>
    <property type="match status" value="1"/>
</dbReference>
<organism evidence="4 5">
    <name type="scientific">Pararhodobacter marinus</name>
    <dbReference type="NCBI Taxonomy" id="2184063"/>
    <lineage>
        <taxon>Bacteria</taxon>
        <taxon>Pseudomonadati</taxon>
        <taxon>Pseudomonadota</taxon>
        <taxon>Alphaproteobacteria</taxon>
        <taxon>Rhodobacterales</taxon>
        <taxon>Paracoccaceae</taxon>
        <taxon>Pararhodobacter</taxon>
    </lineage>
</organism>
<dbReference type="GeneID" id="94363675"/>
<evidence type="ECO:0000256" key="3">
    <source>
        <dbReference type="SAM" id="Phobius"/>
    </source>
</evidence>
<dbReference type="Proteomes" id="UP000244940">
    <property type="component" value="Unassembled WGS sequence"/>
</dbReference>
<dbReference type="EMBL" id="QEYD01000001">
    <property type="protein sequence ID" value="PWE31819.1"/>
    <property type="molecule type" value="Genomic_DNA"/>
</dbReference>